<evidence type="ECO:0000313" key="4">
    <source>
        <dbReference type="Proteomes" id="UP001259832"/>
    </source>
</evidence>
<protein>
    <recommendedName>
        <fullName evidence="5">Transmembrane protein</fullName>
    </recommendedName>
</protein>
<feature type="transmembrane region" description="Helical" evidence="2">
    <location>
        <begin position="232"/>
        <end position="249"/>
    </location>
</feature>
<dbReference type="PANTHER" id="PTHR46366">
    <property type="entry name" value="PRO-APOPTOTIC SERINE PROTEASE NMA111"/>
    <property type="match status" value="1"/>
</dbReference>
<dbReference type="EMBL" id="JASMQC010000015">
    <property type="protein sequence ID" value="KAK1939962.1"/>
    <property type="molecule type" value="Genomic_DNA"/>
</dbReference>
<accession>A0AAD9GK37</accession>
<organism evidence="3 4">
    <name type="scientific">Phytophthora citrophthora</name>
    <dbReference type="NCBI Taxonomy" id="4793"/>
    <lineage>
        <taxon>Eukaryota</taxon>
        <taxon>Sar</taxon>
        <taxon>Stramenopiles</taxon>
        <taxon>Oomycota</taxon>
        <taxon>Peronosporomycetes</taxon>
        <taxon>Peronosporales</taxon>
        <taxon>Peronosporaceae</taxon>
        <taxon>Phytophthora</taxon>
    </lineage>
</organism>
<name>A0AAD9GK37_9STRA</name>
<dbReference type="PANTHER" id="PTHR46366:SF1">
    <property type="entry name" value="PDZ DOMAIN-CONTAINING PROTEIN C1685.05"/>
    <property type="match status" value="1"/>
</dbReference>
<dbReference type="AlphaFoldDB" id="A0AAD9GK37"/>
<keyword evidence="2" id="KW-1133">Transmembrane helix</keyword>
<feature type="transmembrane region" description="Helical" evidence="2">
    <location>
        <begin position="329"/>
        <end position="350"/>
    </location>
</feature>
<keyword evidence="4" id="KW-1185">Reference proteome</keyword>
<evidence type="ECO:0000256" key="2">
    <source>
        <dbReference type="SAM" id="Phobius"/>
    </source>
</evidence>
<proteinExistence type="predicted"/>
<feature type="transmembrane region" description="Helical" evidence="2">
    <location>
        <begin position="297"/>
        <end position="317"/>
    </location>
</feature>
<evidence type="ECO:0008006" key="5">
    <source>
        <dbReference type="Google" id="ProtNLM"/>
    </source>
</evidence>
<dbReference type="Proteomes" id="UP001259832">
    <property type="component" value="Unassembled WGS sequence"/>
</dbReference>
<feature type="transmembrane region" description="Helical" evidence="2">
    <location>
        <begin position="55"/>
        <end position="74"/>
    </location>
</feature>
<evidence type="ECO:0000313" key="3">
    <source>
        <dbReference type="EMBL" id="KAK1939962.1"/>
    </source>
</evidence>
<feature type="transmembrane region" description="Helical" evidence="2">
    <location>
        <begin position="362"/>
        <end position="383"/>
    </location>
</feature>
<reference evidence="3" key="1">
    <citation type="submission" date="2023-08" db="EMBL/GenBank/DDBJ databases">
        <title>Reference Genome Resource for the Citrus Pathogen Phytophthora citrophthora.</title>
        <authorList>
            <person name="Moller H."/>
            <person name="Coetzee B."/>
            <person name="Rose L.J."/>
            <person name="Van Niekerk J.M."/>
        </authorList>
    </citation>
    <scope>NUCLEOTIDE SEQUENCE</scope>
    <source>
        <strain evidence="3">STE-U-9442</strain>
    </source>
</reference>
<gene>
    <name evidence="3" type="ORF">P3T76_008285</name>
</gene>
<feature type="transmembrane region" description="Helical" evidence="2">
    <location>
        <begin position="403"/>
        <end position="425"/>
    </location>
</feature>
<keyword evidence="2" id="KW-0472">Membrane</keyword>
<feature type="compositionally biased region" description="Polar residues" evidence="1">
    <location>
        <begin position="1"/>
        <end position="17"/>
    </location>
</feature>
<comment type="caution">
    <text evidence="3">The sequence shown here is derived from an EMBL/GenBank/DDBJ whole genome shotgun (WGS) entry which is preliminary data.</text>
</comment>
<feature type="region of interest" description="Disordered" evidence="1">
    <location>
        <begin position="1"/>
        <end position="26"/>
    </location>
</feature>
<sequence>MQTKSSTRSMENASARSKGSAGRLLSMSSRRKSSVYVSNGMLINKAQALDEQTFVARRVLLAVWVCVGLVPLLLQARSYSKFATPHKITLDLVVPSGSIANTTDRFELCPVEGLVVAGAWWNIAVTHYYDTTEGRLCHFVIPQYNIHGAYLLKSEKDSPSSTTPESCSEDSYPFHHYFYHGSIGYYAFYEEASGTYCSLDKTSYVEVNGLGAYDSNGANLANDGGDTTYRKSYWYGMFGAIWICYRSILMRRSYISCKRYGRRCDIMKEKIPFKYAVVYVQESLRLSAHGSRNYHRLVLLYLLVEGLMGDLFMLIAQDGFVAKVQYISLGYNLSGVLSILFEMVESMNWLREKYRCLIKRLLFNYETALIGEFCCAAGMQFYLTLLNQSSLKQTQRVAEAVSYYAWSLVGHGIIVFGIVGTITSIRAVGALITVQCTFGSLHLFSTPCSVDTALGIRAKMTFLGGYVWQDGDLCYPMETLKSFGVMLMEEEDGAHYLVMHKLRWLSIPRQDMIIIGKVYGSKVKPCLERPCTGIVSMIRKSLGGPITQNSGNP</sequence>
<evidence type="ECO:0000256" key="1">
    <source>
        <dbReference type="SAM" id="MobiDB-lite"/>
    </source>
</evidence>
<keyword evidence="2" id="KW-0812">Transmembrane</keyword>